<accession>A0ABW7P8W6</accession>
<dbReference type="EMBL" id="JBBDHD010000009">
    <property type="protein sequence ID" value="MFH7594511.1"/>
    <property type="molecule type" value="Genomic_DNA"/>
</dbReference>
<feature type="signal peptide" evidence="2">
    <location>
        <begin position="1"/>
        <end position="22"/>
    </location>
</feature>
<protein>
    <recommendedName>
        <fullName evidence="5">Lipoprotein</fullName>
    </recommendedName>
</protein>
<evidence type="ECO:0000313" key="4">
    <source>
        <dbReference type="Proteomes" id="UP001610631"/>
    </source>
</evidence>
<keyword evidence="4" id="KW-1185">Reference proteome</keyword>
<gene>
    <name evidence="3" type="ORF">WDV06_05315</name>
</gene>
<evidence type="ECO:0000313" key="3">
    <source>
        <dbReference type="EMBL" id="MFH7594511.1"/>
    </source>
</evidence>
<feature type="region of interest" description="Disordered" evidence="1">
    <location>
        <begin position="151"/>
        <end position="180"/>
    </location>
</feature>
<name>A0ABW7P8W6_9ACTN</name>
<evidence type="ECO:0000256" key="2">
    <source>
        <dbReference type="SAM" id="SignalP"/>
    </source>
</evidence>
<comment type="caution">
    <text evidence="3">The sequence shown here is derived from an EMBL/GenBank/DDBJ whole genome shotgun (WGS) entry which is preliminary data.</text>
</comment>
<reference evidence="3 4" key="1">
    <citation type="submission" date="2024-03" db="EMBL/GenBank/DDBJ databases">
        <title>Whole genome sequencing of Streptomyces racemochromogenes, to identify antimicrobial biosynthetic gene clusters.</title>
        <authorList>
            <person name="Suryawanshi P."/>
            <person name="Krishnaraj P.U."/>
            <person name="Arun Y.P."/>
            <person name="Suryawanshi M.P."/>
            <person name="Rakshit O."/>
        </authorList>
    </citation>
    <scope>NUCLEOTIDE SEQUENCE [LARGE SCALE GENOMIC DNA]</scope>
    <source>
        <strain evidence="3 4">AUDT626</strain>
    </source>
</reference>
<sequence length="180" mass="19033">MCGRVGAVVRAALAAWAVASLAGCSAGDGGHGEPAPGPAGVEVTVVRGDRTYPLTARITQWEVRPHPQVPDRGNAVHYSYQLAMTDTLPEVRVELAVCAVDAADIVLLCDTVSAYQYPATPLEADDAWIGPNPDPDLARTARVVFLPDQLLGDGRAHDPKDHDGYTPPRLPTPGDHLRTG</sequence>
<keyword evidence="2" id="KW-0732">Signal</keyword>
<dbReference type="Proteomes" id="UP001610631">
    <property type="component" value="Unassembled WGS sequence"/>
</dbReference>
<proteinExistence type="predicted"/>
<dbReference type="RefSeq" id="WP_395508447.1">
    <property type="nucleotide sequence ID" value="NZ_JBBDHD010000009.1"/>
</dbReference>
<feature type="compositionally biased region" description="Basic and acidic residues" evidence="1">
    <location>
        <begin position="154"/>
        <end position="164"/>
    </location>
</feature>
<feature type="chain" id="PRO_5045341174" description="Lipoprotein" evidence="2">
    <location>
        <begin position="23"/>
        <end position="180"/>
    </location>
</feature>
<dbReference type="PROSITE" id="PS51257">
    <property type="entry name" value="PROKAR_LIPOPROTEIN"/>
    <property type="match status" value="1"/>
</dbReference>
<evidence type="ECO:0000256" key="1">
    <source>
        <dbReference type="SAM" id="MobiDB-lite"/>
    </source>
</evidence>
<organism evidence="3 4">
    <name type="scientific">Streptomyces racemochromogenes</name>
    <dbReference type="NCBI Taxonomy" id="67353"/>
    <lineage>
        <taxon>Bacteria</taxon>
        <taxon>Bacillati</taxon>
        <taxon>Actinomycetota</taxon>
        <taxon>Actinomycetes</taxon>
        <taxon>Kitasatosporales</taxon>
        <taxon>Streptomycetaceae</taxon>
        <taxon>Streptomyces</taxon>
    </lineage>
</organism>
<evidence type="ECO:0008006" key="5">
    <source>
        <dbReference type="Google" id="ProtNLM"/>
    </source>
</evidence>